<protein>
    <submittedName>
        <fullName evidence="2">Uncharacterized protein</fullName>
    </submittedName>
</protein>
<dbReference type="PATRIC" id="fig|931089.4.peg.2126"/>
<evidence type="ECO:0000313" key="3">
    <source>
        <dbReference type="Proteomes" id="UP000068067"/>
    </source>
</evidence>
<keyword evidence="3" id="KW-1185">Reference proteome</keyword>
<proteinExistence type="predicted"/>
<reference evidence="2 3" key="1">
    <citation type="submission" date="2014-08" db="EMBL/GenBank/DDBJ databases">
        <title>Complete genome sequence of Corynebacterium deserti GIMN1.010 (=DSM 45689), isolated from desert sand in western China.</title>
        <authorList>
            <person name="Ruckert C."/>
            <person name="Albersmeier A."/>
            <person name="Kalinowski J."/>
        </authorList>
    </citation>
    <scope>NUCLEOTIDE SEQUENCE [LARGE SCALE GENOMIC DNA]</scope>
    <source>
        <strain evidence="2 3">GIMN1.010</strain>
    </source>
</reference>
<name>A0A0M4CEU8_9CORY</name>
<feature type="region of interest" description="Disordered" evidence="1">
    <location>
        <begin position="25"/>
        <end position="49"/>
    </location>
</feature>
<sequence>MHCPNGQEARPGIYHYQKVMLLQIDKSSKSVNPQDTSEDTSKDTMRTRCSDKPEASFTELISDRSCLLVLFRFLDHTDYSQKQ</sequence>
<accession>A0A0M4CEU8</accession>
<gene>
    <name evidence="2" type="ORF">CDES_10515</name>
</gene>
<feature type="compositionally biased region" description="Basic and acidic residues" evidence="1">
    <location>
        <begin position="39"/>
        <end position="49"/>
    </location>
</feature>
<evidence type="ECO:0000313" key="2">
    <source>
        <dbReference type="EMBL" id="ALC06478.1"/>
    </source>
</evidence>
<dbReference type="AlphaFoldDB" id="A0A0M4CEU8"/>
<dbReference type="STRING" id="931089.CDES_10515"/>
<dbReference type="KEGG" id="cdx:CDES_10515"/>
<dbReference type="EMBL" id="CP009220">
    <property type="protein sequence ID" value="ALC06478.1"/>
    <property type="molecule type" value="Genomic_DNA"/>
</dbReference>
<organism evidence="2 3">
    <name type="scientific">Corynebacterium deserti GIMN1.010</name>
    <dbReference type="NCBI Taxonomy" id="931089"/>
    <lineage>
        <taxon>Bacteria</taxon>
        <taxon>Bacillati</taxon>
        <taxon>Actinomycetota</taxon>
        <taxon>Actinomycetes</taxon>
        <taxon>Mycobacteriales</taxon>
        <taxon>Corynebacteriaceae</taxon>
        <taxon>Corynebacterium</taxon>
    </lineage>
</organism>
<evidence type="ECO:0000256" key="1">
    <source>
        <dbReference type="SAM" id="MobiDB-lite"/>
    </source>
</evidence>
<dbReference type="Proteomes" id="UP000068067">
    <property type="component" value="Chromosome"/>
</dbReference>